<dbReference type="InterPro" id="IPR036527">
    <property type="entry name" value="SCP2_sterol-bd_dom_sf"/>
</dbReference>
<dbReference type="InterPro" id="IPR022902">
    <property type="entry name" value="NAcTrfase_Eis"/>
</dbReference>
<feature type="active site" description="Proton donor" evidence="4">
    <location>
        <position position="133"/>
    </location>
</feature>
<dbReference type="SUPFAM" id="SSF55718">
    <property type="entry name" value="SCP-like"/>
    <property type="match status" value="1"/>
</dbReference>
<feature type="binding site" evidence="4">
    <location>
        <begin position="92"/>
        <end position="94"/>
    </location>
    <ligand>
        <name>acetyl-CoA</name>
        <dbReference type="ChEBI" id="CHEBI:57288"/>
    </ligand>
</feature>
<keyword evidence="2 4" id="KW-0808">Transferase</keyword>
<organism evidence="6 7">
    <name type="scientific">Demequina mangrovi</name>
    <dbReference type="NCBI Taxonomy" id="1043493"/>
    <lineage>
        <taxon>Bacteria</taxon>
        <taxon>Bacillati</taxon>
        <taxon>Actinomycetota</taxon>
        <taxon>Actinomycetes</taxon>
        <taxon>Micrococcales</taxon>
        <taxon>Demequinaceae</taxon>
        <taxon>Demequina</taxon>
    </lineage>
</organism>
<dbReference type="InterPro" id="IPR016181">
    <property type="entry name" value="Acyl_CoA_acyltransferase"/>
</dbReference>
<dbReference type="Pfam" id="PF13527">
    <property type="entry name" value="Acetyltransf_9"/>
    <property type="match status" value="1"/>
</dbReference>
<feature type="domain" description="N-acetyltransferase" evidence="5">
    <location>
        <begin position="7"/>
        <end position="162"/>
    </location>
</feature>
<evidence type="ECO:0000313" key="6">
    <source>
        <dbReference type="EMBL" id="SEJ67745.1"/>
    </source>
</evidence>
<dbReference type="RefSeq" id="WP_042215256.1">
    <property type="nucleotide sequence ID" value="NZ_BBLU01000009.1"/>
</dbReference>
<dbReference type="CDD" id="cd04301">
    <property type="entry name" value="NAT_SF"/>
    <property type="match status" value="1"/>
</dbReference>
<evidence type="ECO:0000256" key="3">
    <source>
        <dbReference type="ARBA" id="ARBA00023315"/>
    </source>
</evidence>
<dbReference type="OrthoDB" id="8399956at2"/>
<dbReference type="InterPro" id="IPR000182">
    <property type="entry name" value="GNAT_dom"/>
</dbReference>
<dbReference type="GO" id="GO:0034069">
    <property type="term" value="F:aminoglycoside N-acetyltransferase activity"/>
    <property type="evidence" value="ECO:0007669"/>
    <property type="project" value="TreeGrafter"/>
</dbReference>
<comment type="caution">
    <text evidence="4">Lacks conserved residue(s) required for the propagation of feature annotation.</text>
</comment>
<evidence type="ECO:0000259" key="5">
    <source>
        <dbReference type="PROSITE" id="PS51186"/>
    </source>
</evidence>
<keyword evidence="7" id="KW-1185">Reference proteome</keyword>
<sequence>MSVSPGYRLISLAPDRANDMLDVNTWAFTGEMRAEDLEAYASEIPFSRTRAMEIADPTLGEVGDLAGVAASYTYRMRVPGGALVRVAGLTWVGVHPGHRRRGLLRAMMGDHLADARARGEVASALYAAETEIYQRFGYGLAARQMDVSLPRGADLREVPGADALRARIEDASLERHGGILADLQRRMERPGTPTLDDGDALRARFADPGAHRRDSERMRILTIEQTHGTPVAYALFRRAGKWDDDGLPSGTVHTWSFGAVDPAATRRLWSVLLDLDLMGTVKASPLALDDPLLWLLKDPRAARARVRDNIWLRIVDVPAALTAREYLCPVDAVVSVPDPLFQDNAGPWRVTSRDGEGHVEAAPGVEPDVVIGVQELSAAYLGGVSLASLAAAGLVEERTPGAVHALAAAFESTSAPVCNLFF</sequence>
<protein>
    <submittedName>
        <fullName evidence="6">Predicted acetyltransferase</fullName>
    </submittedName>
</protein>
<dbReference type="STRING" id="1043493.SAMN05421637_2644"/>
<dbReference type="HAMAP" id="MF_01812">
    <property type="entry name" value="Eis"/>
    <property type="match status" value="1"/>
</dbReference>
<dbReference type="Proteomes" id="UP000183315">
    <property type="component" value="Unassembled WGS sequence"/>
</dbReference>
<dbReference type="NCBIfam" id="NF002367">
    <property type="entry name" value="PRK01346.1-4"/>
    <property type="match status" value="1"/>
</dbReference>
<evidence type="ECO:0000256" key="2">
    <source>
        <dbReference type="ARBA" id="ARBA00022679"/>
    </source>
</evidence>
<evidence type="ECO:0000313" key="7">
    <source>
        <dbReference type="Proteomes" id="UP000183315"/>
    </source>
</evidence>
<dbReference type="PANTHER" id="PTHR37817">
    <property type="entry name" value="N-ACETYLTRANSFERASE EIS"/>
    <property type="match status" value="1"/>
</dbReference>
<dbReference type="Gene3D" id="3.30.1050.10">
    <property type="entry name" value="SCP2 sterol-binding domain"/>
    <property type="match status" value="1"/>
</dbReference>
<dbReference type="PANTHER" id="PTHR37817:SF1">
    <property type="entry name" value="N-ACETYLTRANSFERASE EIS"/>
    <property type="match status" value="1"/>
</dbReference>
<feature type="binding site" evidence="4">
    <location>
        <begin position="100"/>
        <end position="105"/>
    </location>
    <ligand>
        <name>acetyl-CoA</name>
        <dbReference type="ChEBI" id="CHEBI:57288"/>
    </ligand>
</feature>
<dbReference type="InterPro" id="IPR051554">
    <property type="entry name" value="Acetyltransferase_Eis"/>
</dbReference>
<reference evidence="7" key="1">
    <citation type="submission" date="2016-10" db="EMBL/GenBank/DDBJ databases">
        <authorList>
            <person name="Varghese N."/>
        </authorList>
    </citation>
    <scope>NUCLEOTIDE SEQUENCE [LARGE SCALE GENOMIC DNA]</scope>
    <source>
        <strain evidence="7">DSM 24868</strain>
    </source>
</reference>
<dbReference type="EMBL" id="FNZI01000008">
    <property type="protein sequence ID" value="SEJ67745.1"/>
    <property type="molecule type" value="Genomic_DNA"/>
</dbReference>
<dbReference type="SUPFAM" id="SSF55729">
    <property type="entry name" value="Acyl-CoA N-acyltransferases (Nat)"/>
    <property type="match status" value="1"/>
</dbReference>
<dbReference type="InterPro" id="IPR025559">
    <property type="entry name" value="Eis_dom"/>
</dbReference>
<dbReference type="Gene3D" id="3.40.630.30">
    <property type="match status" value="2"/>
</dbReference>
<evidence type="ECO:0000256" key="1">
    <source>
        <dbReference type="ARBA" id="ARBA00009213"/>
    </source>
</evidence>
<gene>
    <name evidence="6" type="ORF">SAMN05421637_2644</name>
</gene>
<dbReference type="eggNOG" id="COG4552">
    <property type="taxonomic scope" value="Bacteria"/>
</dbReference>
<comment type="similarity">
    <text evidence="1 4">Belongs to the acetyltransferase Eis family.</text>
</comment>
<comment type="subunit">
    <text evidence="4">Homohexamer; trimer of dimers.</text>
</comment>
<feature type="active site" description="Proton acceptor; via carboxylate" evidence="4">
    <location>
        <position position="422"/>
    </location>
</feature>
<dbReference type="Pfam" id="PF13530">
    <property type="entry name" value="SCP2_2"/>
    <property type="match status" value="1"/>
</dbReference>
<dbReference type="Pfam" id="PF17668">
    <property type="entry name" value="Acetyltransf_17"/>
    <property type="match status" value="1"/>
</dbReference>
<evidence type="ECO:0000256" key="4">
    <source>
        <dbReference type="HAMAP-Rule" id="MF_01812"/>
    </source>
</evidence>
<dbReference type="AlphaFoldDB" id="A0A1H7B2X6"/>
<dbReference type="GO" id="GO:0030649">
    <property type="term" value="P:aminoglycoside antibiotic catabolic process"/>
    <property type="evidence" value="ECO:0007669"/>
    <property type="project" value="TreeGrafter"/>
</dbReference>
<name>A0A1H7B2X6_9MICO</name>
<accession>A0A1H7B2X6</accession>
<dbReference type="PROSITE" id="PS51186">
    <property type="entry name" value="GNAT"/>
    <property type="match status" value="1"/>
</dbReference>
<dbReference type="InterPro" id="IPR041380">
    <property type="entry name" value="Acetyltransf_17"/>
</dbReference>
<proteinExistence type="inferred from homology"/>
<keyword evidence="3 4" id="KW-0012">Acyltransferase</keyword>